<keyword evidence="2" id="KW-0472">Membrane</keyword>
<dbReference type="Proteomes" id="UP000037109">
    <property type="component" value="Unassembled WGS sequence"/>
</dbReference>
<evidence type="ECO:0000256" key="1">
    <source>
        <dbReference type="ARBA" id="ARBA00022729"/>
    </source>
</evidence>
<dbReference type="OrthoDB" id="570195at2"/>
<protein>
    <recommendedName>
        <fullName evidence="5">DUF3862 domain-containing protein</fullName>
    </recommendedName>
</protein>
<sequence length="169" mass="18957">MFYLFVGLFIITIALGILTIFFLFKWEKYGSKRLSITALALVVSVLILIPLGKAPVVDEMSEEEANQWYEDNIAPKSTEETASVAQEVKENKPTISKAEADQIHVGMTYEEVVSIIGQEGTLDNETKMSHTTLTSYKWKNEDGSYAAIFFSDKNTGVPKVKDFIFSNLK</sequence>
<dbReference type="RefSeq" id="WP_053436294.1">
    <property type="nucleotide sequence ID" value="NZ_LGUF01000007.1"/>
</dbReference>
<dbReference type="PATRIC" id="fig|1459.3.peg.4486"/>
<name>A0A0M0GHF2_SPOGL</name>
<keyword evidence="4" id="KW-1185">Reference proteome</keyword>
<dbReference type="STRING" id="1459.AF332_20340"/>
<keyword evidence="2" id="KW-0812">Transmembrane</keyword>
<evidence type="ECO:0000313" key="4">
    <source>
        <dbReference type="Proteomes" id="UP000037109"/>
    </source>
</evidence>
<feature type="transmembrane region" description="Helical" evidence="2">
    <location>
        <begin position="6"/>
        <end position="24"/>
    </location>
</feature>
<feature type="transmembrane region" description="Helical" evidence="2">
    <location>
        <begin position="36"/>
        <end position="52"/>
    </location>
</feature>
<evidence type="ECO:0000313" key="3">
    <source>
        <dbReference type="EMBL" id="KON88912.1"/>
    </source>
</evidence>
<dbReference type="InterPro" id="IPR037873">
    <property type="entry name" value="BamE-like"/>
</dbReference>
<reference evidence="4" key="1">
    <citation type="submission" date="2015-07" db="EMBL/GenBank/DDBJ databases">
        <title>Fjat-10036 dsm4.</title>
        <authorList>
            <person name="Liu B."/>
            <person name="Wang J."/>
            <person name="Zhu Y."/>
            <person name="Liu G."/>
            <person name="Chen Q."/>
            <person name="Chen Z."/>
            <person name="Lan J."/>
            <person name="Che J."/>
            <person name="Ge C."/>
            <person name="Shi H."/>
            <person name="Pan Z."/>
            <person name="Liu X."/>
        </authorList>
    </citation>
    <scope>NUCLEOTIDE SEQUENCE [LARGE SCALE GENOMIC DNA]</scope>
    <source>
        <strain evidence="4">DSM 4</strain>
    </source>
</reference>
<accession>A0A0M0GHF2</accession>
<dbReference type="Gene3D" id="3.30.1450.10">
    <property type="match status" value="1"/>
</dbReference>
<evidence type="ECO:0008006" key="5">
    <source>
        <dbReference type="Google" id="ProtNLM"/>
    </source>
</evidence>
<gene>
    <name evidence="3" type="ORF">AF332_20340</name>
</gene>
<organism evidence="3 4">
    <name type="scientific">Sporosarcina globispora</name>
    <name type="common">Bacillus globisporus</name>
    <dbReference type="NCBI Taxonomy" id="1459"/>
    <lineage>
        <taxon>Bacteria</taxon>
        <taxon>Bacillati</taxon>
        <taxon>Bacillota</taxon>
        <taxon>Bacilli</taxon>
        <taxon>Bacillales</taxon>
        <taxon>Caryophanaceae</taxon>
        <taxon>Sporosarcina</taxon>
    </lineage>
</organism>
<proteinExistence type="predicted"/>
<evidence type="ECO:0000256" key="2">
    <source>
        <dbReference type="SAM" id="Phobius"/>
    </source>
</evidence>
<keyword evidence="2" id="KW-1133">Transmembrane helix</keyword>
<dbReference type="EMBL" id="LGUF01000007">
    <property type="protein sequence ID" value="KON88912.1"/>
    <property type="molecule type" value="Genomic_DNA"/>
</dbReference>
<comment type="caution">
    <text evidence="3">The sequence shown here is derived from an EMBL/GenBank/DDBJ whole genome shotgun (WGS) entry which is preliminary data.</text>
</comment>
<keyword evidence="1" id="KW-0732">Signal</keyword>
<dbReference type="AlphaFoldDB" id="A0A0M0GHF2"/>